<dbReference type="EMBL" id="LQPZ01000019">
    <property type="protein sequence ID" value="ORX05225.1"/>
    <property type="molecule type" value="Genomic_DNA"/>
</dbReference>
<evidence type="ECO:0000256" key="3">
    <source>
        <dbReference type="ARBA" id="ARBA00022475"/>
    </source>
</evidence>
<dbReference type="OrthoDB" id="7298150at2"/>
<evidence type="ECO:0000313" key="11">
    <source>
        <dbReference type="EMBL" id="ORX05225.1"/>
    </source>
</evidence>
<organism evidence="11 12">
    <name type="scientific">Mycolicibacillus trivialis</name>
    <dbReference type="NCBI Taxonomy" id="1798"/>
    <lineage>
        <taxon>Bacteria</taxon>
        <taxon>Bacillati</taxon>
        <taxon>Actinomycetota</taxon>
        <taxon>Actinomycetes</taxon>
        <taxon>Mycobacteriales</taxon>
        <taxon>Mycobacteriaceae</taxon>
        <taxon>Mycolicibacillus</taxon>
    </lineage>
</organism>
<sequence length="349" mass="36434">MLIAALRDLQWRRRRFVIAIVGTATVFAMTLILTGLANGFSAEAQRSVDAMGVEKFVIKSGSVGPFLGSGRFAQTDVGVIARVPGVESATPLVYAAAILQDRHGPQNVNVFGAPDRGPGMPQMQSGRVPTLPGEAAVSTTLGRAVGDTLEINSRRLQIVGLVDNSTALAGQANVFMTVIGAQRLLFSGQPLISSVAVVGDPQHLPDGYRLIDRAGAVDDMVRPLHGAYTAMSYMAVLLWLVAVLIVGSLIYLSVLERTRDFAVFKAIGVPTRSVLSGLALQAVIVAVVAALLGGLLAQVLGPLFPMRVLVPASAYTLLPVAAVVIGLLATGAGLRRTVRIDPALAFGGP</sequence>
<keyword evidence="3" id="KW-1003">Cell membrane</keyword>
<comment type="caution">
    <text evidence="11">The sequence shown here is derived from an EMBL/GenBank/DDBJ whole genome shotgun (WGS) entry which is preliminary data.</text>
</comment>
<evidence type="ECO:0000256" key="4">
    <source>
        <dbReference type="ARBA" id="ARBA00022692"/>
    </source>
</evidence>
<dbReference type="SMR" id="A0A1X2EKE1"/>
<reference evidence="11 12" key="1">
    <citation type="submission" date="2016-01" db="EMBL/GenBank/DDBJ databases">
        <title>The new phylogeny of the genus Mycobacterium.</title>
        <authorList>
            <person name="Tarcisio F."/>
            <person name="Conor M."/>
            <person name="Antonella G."/>
            <person name="Elisabetta G."/>
            <person name="Giulia F.S."/>
            <person name="Sara T."/>
            <person name="Anna F."/>
            <person name="Clotilde B."/>
            <person name="Roberto B."/>
            <person name="Veronica D.S."/>
            <person name="Fabio R."/>
            <person name="Monica P."/>
            <person name="Olivier J."/>
            <person name="Enrico T."/>
            <person name="Nicola S."/>
        </authorList>
    </citation>
    <scope>NUCLEOTIDE SEQUENCE [LARGE SCALE GENOMIC DNA]</scope>
    <source>
        <strain evidence="11 12">DSM 44153</strain>
    </source>
</reference>
<dbReference type="PANTHER" id="PTHR43738:SF1">
    <property type="entry name" value="HEMIN TRANSPORT SYSTEM PERMEASE PROTEIN HRTB-RELATED"/>
    <property type="match status" value="1"/>
</dbReference>
<dbReference type="PANTHER" id="PTHR43738">
    <property type="entry name" value="ABC TRANSPORTER, MEMBRANE PROTEIN"/>
    <property type="match status" value="1"/>
</dbReference>
<evidence type="ECO:0000256" key="8">
    <source>
        <dbReference type="SAM" id="Phobius"/>
    </source>
</evidence>
<dbReference type="Pfam" id="PF12704">
    <property type="entry name" value="MacB_PCD"/>
    <property type="match status" value="1"/>
</dbReference>
<dbReference type="InterPro" id="IPR003838">
    <property type="entry name" value="ABC3_permease_C"/>
</dbReference>
<dbReference type="Proteomes" id="UP000193090">
    <property type="component" value="Unassembled WGS sequence"/>
</dbReference>
<dbReference type="InterPro" id="IPR051125">
    <property type="entry name" value="ABC-4/HrtB_transporter"/>
</dbReference>
<feature type="domain" description="MacB-like periplasmic core" evidence="10">
    <location>
        <begin position="20"/>
        <end position="190"/>
    </location>
</feature>
<dbReference type="GO" id="GO:0005886">
    <property type="term" value="C:plasma membrane"/>
    <property type="evidence" value="ECO:0007669"/>
    <property type="project" value="UniProtKB-SubCell"/>
</dbReference>
<evidence type="ECO:0000256" key="5">
    <source>
        <dbReference type="ARBA" id="ARBA00022989"/>
    </source>
</evidence>
<evidence type="ECO:0000259" key="10">
    <source>
        <dbReference type="Pfam" id="PF12704"/>
    </source>
</evidence>
<keyword evidence="2" id="KW-0813">Transport</keyword>
<dbReference type="Pfam" id="PF02687">
    <property type="entry name" value="FtsX"/>
    <property type="match status" value="1"/>
</dbReference>
<dbReference type="InterPro" id="IPR025857">
    <property type="entry name" value="MacB_PCD"/>
</dbReference>
<protein>
    <submittedName>
        <fullName evidence="11">Glutamine ABC transporter permease</fullName>
    </submittedName>
</protein>
<gene>
    <name evidence="11" type="ORF">AWC30_09135</name>
</gene>
<evidence type="ECO:0000256" key="1">
    <source>
        <dbReference type="ARBA" id="ARBA00004651"/>
    </source>
</evidence>
<evidence type="ECO:0000256" key="7">
    <source>
        <dbReference type="ARBA" id="ARBA00038076"/>
    </source>
</evidence>
<feature type="domain" description="ABC3 transporter permease C-terminal" evidence="9">
    <location>
        <begin position="234"/>
        <end position="342"/>
    </location>
</feature>
<keyword evidence="4 8" id="KW-0812">Transmembrane</keyword>
<dbReference type="RefSeq" id="WP_085109845.1">
    <property type="nucleotide sequence ID" value="NZ_JACKSN010000047.1"/>
</dbReference>
<evidence type="ECO:0000313" key="12">
    <source>
        <dbReference type="Proteomes" id="UP000193090"/>
    </source>
</evidence>
<evidence type="ECO:0000256" key="2">
    <source>
        <dbReference type="ARBA" id="ARBA00022448"/>
    </source>
</evidence>
<evidence type="ECO:0000256" key="6">
    <source>
        <dbReference type="ARBA" id="ARBA00023136"/>
    </source>
</evidence>
<name>A0A1X2EKE1_9MYCO</name>
<proteinExistence type="inferred from homology"/>
<evidence type="ECO:0000259" key="9">
    <source>
        <dbReference type="Pfam" id="PF02687"/>
    </source>
</evidence>
<feature type="transmembrane region" description="Helical" evidence="8">
    <location>
        <begin position="312"/>
        <end position="334"/>
    </location>
</feature>
<keyword evidence="12" id="KW-1185">Reference proteome</keyword>
<keyword evidence="5 8" id="KW-1133">Transmembrane helix</keyword>
<comment type="similarity">
    <text evidence="7">Belongs to the ABC-4 integral membrane protein family.</text>
</comment>
<feature type="transmembrane region" description="Helical" evidence="8">
    <location>
        <begin position="16"/>
        <end position="37"/>
    </location>
</feature>
<keyword evidence="6 8" id="KW-0472">Membrane</keyword>
<feature type="transmembrane region" description="Helical" evidence="8">
    <location>
        <begin position="275"/>
        <end position="300"/>
    </location>
</feature>
<feature type="transmembrane region" description="Helical" evidence="8">
    <location>
        <begin position="230"/>
        <end position="254"/>
    </location>
</feature>
<dbReference type="STRING" id="1798.AWC30_09135"/>
<accession>A0A1X2EKE1</accession>
<comment type="subcellular location">
    <subcellularLocation>
        <location evidence="1">Cell membrane</location>
        <topology evidence="1">Multi-pass membrane protein</topology>
    </subcellularLocation>
</comment>
<dbReference type="AlphaFoldDB" id="A0A1X2EKE1"/>